<comment type="caution">
    <text evidence="4">The sequence shown here is derived from an EMBL/GenBank/DDBJ whole genome shotgun (WGS) entry which is preliminary data.</text>
</comment>
<evidence type="ECO:0000313" key="5">
    <source>
        <dbReference type="Proteomes" id="UP000321234"/>
    </source>
</evidence>
<organism evidence="4 5">
    <name type="scientific">Quadrisphaera setariae</name>
    <dbReference type="NCBI Taxonomy" id="2593304"/>
    <lineage>
        <taxon>Bacteria</taxon>
        <taxon>Bacillati</taxon>
        <taxon>Actinomycetota</taxon>
        <taxon>Actinomycetes</taxon>
        <taxon>Kineosporiales</taxon>
        <taxon>Kineosporiaceae</taxon>
        <taxon>Quadrisphaera</taxon>
    </lineage>
</organism>
<feature type="domain" description="GGDEF" evidence="3">
    <location>
        <begin position="327"/>
        <end position="475"/>
    </location>
</feature>
<dbReference type="Gene3D" id="3.20.20.450">
    <property type="entry name" value="EAL domain"/>
    <property type="match status" value="1"/>
</dbReference>
<dbReference type="InterPro" id="IPR043128">
    <property type="entry name" value="Rev_trsase/Diguanyl_cyclase"/>
</dbReference>
<feature type="domain" description="EAL" evidence="2">
    <location>
        <begin position="484"/>
        <end position="737"/>
    </location>
</feature>
<feature type="transmembrane region" description="Helical" evidence="1">
    <location>
        <begin position="209"/>
        <end position="228"/>
    </location>
</feature>
<accession>A0A5C8ZLX6</accession>
<feature type="transmembrane region" description="Helical" evidence="1">
    <location>
        <begin position="183"/>
        <end position="203"/>
    </location>
</feature>
<dbReference type="InterPro" id="IPR000160">
    <property type="entry name" value="GGDEF_dom"/>
</dbReference>
<sequence>MASALVVVVSPFAVPGPVGASGAAIGYLALVVTAGLAIQRRLRRTQTEHQLWRGLRASLWAVVAGVLGVWAATAKALPEAVITAVLCAAVMAMMALTYLAVIRWTRPALGGRGVDPDHVVGTLCAVVVMTAGVQVLSHLLSGGSGLGFGTELPGVVAICANLVVIGVLAATNRGSLRRGDPRPLLMGTALFVVAAGTAVLVLTPIPLTPWALLVRLAWPLALVVCAGLPEVPRAHERQDVVISSVTGYAVLAVSLPVVAVALLQHMPWVAAVAGLAALACGGRLLLDVRELRQLVANRRSSFTDELTGLPNRRAVTALLVQALVQQRPVVVAVIDLTRFKEVNDSLGHAAGDVLLRTVAARLSGLLQPGEVVARLGGDEFVVVAPCDPDASPVVRAAVLGAAVVTCLDAPVQLSAVSVLVGASTGTAVWLPPSPSPTSAEDDDDPSELAARLLRAADTAMYDAKRSGGGWTAHDPARHGDTAGQLERVADLRVALAQRQLVLHHQPQVAATTGEPVGVEALVRWQHPALGLLGPAAFLDLAETHGLMGLLTEEVLRLGVEQQAVWRRAGLVTRMSVNLPASALRDVDLPRRVAELLAAHGVPASDLVLEVTESALLRDPERSSAVVQALRAAGARVSIDDFGTGYSSLARLRGLPVDELKLDASFTHGLLDDERARTIVGSTVSLAHALGLSVVAEGVEDPDTLACLVALGCDEIQGYLFARPMPADQLAVWWGAPGRAAAEVQPSPQGVMTPGRSWK</sequence>
<feature type="transmembrane region" description="Helical" evidence="1">
    <location>
        <begin position="152"/>
        <end position="171"/>
    </location>
</feature>
<dbReference type="SMART" id="SM00267">
    <property type="entry name" value="GGDEF"/>
    <property type="match status" value="1"/>
</dbReference>
<feature type="transmembrane region" description="Helical" evidence="1">
    <location>
        <begin position="57"/>
        <end position="74"/>
    </location>
</feature>
<dbReference type="GO" id="GO:0071111">
    <property type="term" value="F:cyclic-guanylate-specific phosphodiesterase activity"/>
    <property type="evidence" value="ECO:0007669"/>
    <property type="project" value="InterPro"/>
</dbReference>
<feature type="transmembrane region" description="Helical" evidence="1">
    <location>
        <begin position="80"/>
        <end position="99"/>
    </location>
</feature>
<feature type="transmembrane region" description="Helical" evidence="1">
    <location>
        <begin position="240"/>
        <end position="262"/>
    </location>
</feature>
<evidence type="ECO:0000256" key="1">
    <source>
        <dbReference type="SAM" id="Phobius"/>
    </source>
</evidence>
<keyword evidence="1" id="KW-0812">Transmembrane</keyword>
<dbReference type="RefSeq" id="WP_147924597.1">
    <property type="nucleotide sequence ID" value="NZ_VKAC01000001.1"/>
</dbReference>
<proteinExistence type="predicted"/>
<dbReference type="CDD" id="cd01949">
    <property type="entry name" value="GGDEF"/>
    <property type="match status" value="1"/>
</dbReference>
<keyword evidence="1" id="KW-1133">Transmembrane helix</keyword>
<dbReference type="Proteomes" id="UP000321234">
    <property type="component" value="Unassembled WGS sequence"/>
</dbReference>
<evidence type="ECO:0000259" key="3">
    <source>
        <dbReference type="PROSITE" id="PS50887"/>
    </source>
</evidence>
<dbReference type="PANTHER" id="PTHR33121">
    <property type="entry name" value="CYCLIC DI-GMP PHOSPHODIESTERASE PDEF"/>
    <property type="match status" value="1"/>
</dbReference>
<dbReference type="AlphaFoldDB" id="A0A5C8ZLX6"/>
<dbReference type="Pfam" id="PF00990">
    <property type="entry name" value="GGDEF"/>
    <property type="match status" value="1"/>
</dbReference>
<name>A0A5C8ZLX6_9ACTN</name>
<dbReference type="SUPFAM" id="SSF55073">
    <property type="entry name" value="Nucleotide cyclase"/>
    <property type="match status" value="1"/>
</dbReference>
<dbReference type="InterPro" id="IPR029787">
    <property type="entry name" value="Nucleotide_cyclase"/>
</dbReference>
<dbReference type="SUPFAM" id="SSF141868">
    <property type="entry name" value="EAL domain-like"/>
    <property type="match status" value="1"/>
</dbReference>
<reference evidence="4 5" key="1">
    <citation type="submission" date="2019-07" db="EMBL/GenBank/DDBJ databases">
        <title>Quadrisphaera sp. strain DD2A genome sequencing and assembly.</title>
        <authorList>
            <person name="Kim I."/>
        </authorList>
    </citation>
    <scope>NUCLEOTIDE SEQUENCE [LARGE SCALE GENOMIC DNA]</scope>
    <source>
        <strain evidence="4 5">DD2A</strain>
    </source>
</reference>
<dbReference type="NCBIfam" id="TIGR00254">
    <property type="entry name" value="GGDEF"/>
    <property type="match status" value="1"/>
</dbReference>
<dbReference type="PROSITE" id="PS50883">
    <property type="entry name" value="EAL"/>
    <property type="match status" value="1"/>
</dbReference>
<dbReference type="Gene3D" id="3.30.70.270">
    <property type="match status" value="1"/>
</dbReference>
<keyword evidence="1" id="KW-0472">Membrane</keyword>
<dbReference type="SMART" id="SM00052">
    <property type="entry name" value="EAL"/>
    <property type="match status" value="1"/>
</dbReference>
<evidence type="ECO:0000259" key="2">
    <source>
        <dbReference type="PROSITE" id="PS50883"/>
    </source>
</evidence>
<dbReference type="InterPro" id="IPR001633">
    <property type="entry name" value="EAL_dom"/>
</dbReference>
<protein>
    <submittedName>
        <fullName evidence="4">Bifunctional diguanylate cyclase/phosphodiesterase</fullName>
    </submittedName>
</protein>
<gene>
    <name evidence="4" type="ORF">FMM08_01835</name>
</gene>
<dbReference type="Pfam" id="PF00563">
    <property type="entry name" value="EAL"/>
    <property type="match status" value="1"/>
</dbReference>
<dbReference type="InterPro" id="IPR035919">
    <property type="entry name" value="EAL_sf"/>
</dbReference>
<evidence type="ECO:0000313" key="4">
    <source>
        <dbReference type="EMBL" id="TXR57986.1"/>
    </source>
</evidence>
<keyword evidence="5" id="KW-1185">Reference proteome</keyword>
<dbReference type="OrthoDB" id="23692at2"/>
<dbReference type="InterPro" id="IPR050706">
    <property type="entry name" value="Cyclic-di-GMP_PDE-like"/>
</dbReference>
<feature type="transmembrane region" description="Helical" evidence="1">
    <location>
        <begin position="119"/>
        <end position="140"/>
    </location>
</feature>
<dbReference type="PROSITE" id="PS50887">
    <property type="entry name" value="GGDEF"/>
    <property type="match status" value="1"/>
</dbReference>
<feature type="transmembrane region" description="Helical" evidence="1">
    <location>
        <begin position="12"/>
        <end position="36"/>
    </location>
</feature>
<dbReference type="PANTHER" id="PTHR33121:SF71">
    <property type="entry name" value="OXYGEN SENSOR PROTEIN DOSP"/>
    <property type="match status" value="1"/>
</dbReference>
<dbReference type="EMBL" id="VKAC01000001">
    <property type="protein sequence ID" value="TXR57986.1"/>
    <property type="molecule type" value="Genomic_DNA"/>
</dbReference>
<dbReference type="CDD" id="cd01948">
    <property type="entry name" value="EAL"/>
    <property type="match status" value="1"/>
</dbReference>